<evidence type="ECO:0000256" key="1">
    <source>
        <dbReference type="SAM" id="MobiDB-lite"/>
    </source>
</evidence>
<sequence length="196" mass="21054">MAKKERKGSEKKGSGKKSKRAGPWLTVSAVTYAATRPHRQQYQSQGPALPRLPGVASAPRLSRQLSLPSAPRLSKPSQHHSQAGGAHWSFAGGQIRQLCQPRARGTHAWATRGCETSLPRPRSSSSLLRHSSVGPLLELSSAYNQCMQVMPTLHNSPQGSGNDVGGRHSCTMSICTGFTPHSPITPFESGHYCPVV</sequence>
<feature type="region of interest" description="Disordered" evidence="1">
    <location>
        <begin position="1"/>
        <end position="86"/>
    </location>
</feature>
<feature type="non-terminal residue" evidence="2">
    <location>
        <position position="196"/>
    </location>
</feature>
<proteinExistence type="predicted"/>
<gene>
    <name evidence="2" type="ORF">HaLaN_07103</name>
</gene>
<organism evidence="2 3">
    <name type="scientific">Haematococcus lacustris</name>
    <name type="common">Green alga</name>
    <name type="synonym">Haematococcus pluvialis</name>
    <dbReference type="NCBI Taxonomy" id="44745"/>
    <lineage>
        <taxon>Eukaryota</taxon>
        <taxon>Viridiplantae</taxon>
        <taxon>Chlorophyta</taxon>
        <taxon>core chlorophytes</taxon>
        <taxon>Chlorophyceae</taxon>
        <taxon>CS clade</taxon>
        <taxon>Chlamydomonadales</taxon>
        <taxon>Haematococcaceae</taxon>
        <taxon>Haematococcus</taxon>
    </lineage>
</organism>
<keyword evidence="3" id="KW-1185">Reference proteome</keyword>
<evidence type="ECO:0000313" key="3">
    <source>
        <dbReference type="Proteomes" id="UP000485058"/>
    </source>
</evidence>
<feature type="non-terminal residue" evidence="2">
    <location>
        <position position="1"/>
    </location>
</feature>
<dbReference type="AlphaFoldDB" id="A0A699YN92"/>
<evidence type="ECO:0000313" key="2">
    <source>
        <dbReference type="EMBL" id="GFH11583.1"/>
    </source>
</evidence>
<reference evidence="2 3" key="1">
    <citation type="submission" date="2020-02" db="EMBL/GenBank/DDBJ databases">
        <title>Draft genome sequence of Haematococcus lacustris strain NIES-144.</title>
        <authorList>
            <person name="Morimoto D."/>
            <person name="Nakagawa S."/>
            <person name="Yoshida T."/>
            <person name="Sawayama S."/>
        </authorList>
    </citation>
    <scope>NUCLEOTIDE SEQUENCE [LARGE SCALE GENOMIC DNA]</scope>
    <source>
        <strain evidence="2 3">NIES-144</strain>
    </source>
</reference>
<name>A0A699YN92_HAELA</name>
<protein>
    <submittedName>
        <fullName evidence="2">Uncharacterized protein</fullName>
    </submittedName>
</protein>
<dbReference type="Proteomes" id="UP000485058">
    <property type="component" value="Unassembled WGS sequence"/>
</dbReference>
<comment type="caution">
    <text evidence="2">The sequence shown here is derived from an EMBL/GenBank/DDBJ whole genome shotgun (WGS) entry which is preliminary data.</text>
</comment>
<dbReference type="EMBL" id="BLLF01000416">
    <property type="protein sequence ID" value="GFH11583.1"/>
    <property type="molecule type" value="Genomic_DNA"/>
</dbReference>
<accession>A0A699YN92</accession>